<dbReference type="GO" id="GO:0051266">
    <property type="term" value="F:sirohydrochlorin ferrochelatase activity"/>
    <property type="evidence" value="ECO:0007669"/>
    <property type="project" value="InterPro"/>
</dbReference>
<dbReference type="InterPro" id="IPR036291">
    <property type="entry name" value="NAD(P)-bd_dom_sf"/>
</dbReference>
<evidence type="ECO:0000313" key="19">
    <source>
        <dbReference type="Proteomes" id="UP000683291"/>
    </source>
</evidence>
<feature type="active site" description="Proton acceptor" evidence="14">
    <location>
        <position position="250"/>
    </location>
</feature>
<dbReference type="PROSITE" id="PS00839">
    <property type="entry name" value="SUMT_1"/>
    <property type="match status" value="1"/>
</dbReference>
<dbReference type="RefSeq" id="WP_212705517.1">
    <property type="nucleotide sequence ID" value="NZ_CP073581.1"/>
</dbReference>
<comment type="pathway">
    <text evidence="1">Porphyrin-containing compound metabolism; siroheme biosynthesis; sirohydrochlorin from precorrin-2: step 1/1.</text>
</comment>
<dbReference type="Gene3D" id="1.10.8.210">
    <property type="entry name" value="Sirohaem synthase, dimerisation domain"/>
    <property type="match status" value="1"/>
</dbReference>
<dbReference type="GO" id="GO:0051287">
    <property type="term" value="F:NAD binding"/>
    <property type="evidence" value="ECO:0007669"/>
    <property type="project" value="InterPro"/>
</dbReference>
<gene>
    <name evidence="18" type="primary">cobA</name>
    <name evidence="18" type="ORF">KDD17_04780</name>
</gene>
<feature type="domain" description="Tetrapyrrole methylase" evidence="16">
    <location>
        <begin position="220"/>
        <end position="429"/>
    </location>
</feature>
<evidence type="ECO:0000256" key="9">
    <source>
        <dbReference type="ARBA" id="ARBA00023239"/>
    </source>
</evidence>
<dbReference type="PIRSF" id="PIRSF036426">
    <property type="entry name" value="Sirohaem_synth"/>
    <property type="match status" value="1"/>
</dbReference>
<keyword evidence="7" id="KW-0560">Oxidoreductase</keyword>
<evidence type="ECO:0000256" key="11">
    <source>
        <dbReference type="ARBA" id="ARBA00023268"/>
    </source>
</evidence>
<dbReference type="Gene3D" id="3.40.1010.10">
    <property type="entry name" value="Cobalt-precorrin-4 Transmethylase, Domain 1"/>
    <property type="match status" value="1"/>
</dbReference>
<evidence type="ECO:0000256" key="4">
    <source>
        <dbReference type="ARBA" id="ARBA00022603"/>
    </source>
</evidence>
<keyword evidence="19" id="KW-1185">Reference proteome</keyword>
<comment type="catalytic activity">
    <reaction evidence="13">
        <text>precorrin-2 + NAD(+) = sirohydrochlorin + NADH + 2 H(+)</text>
        <dbReference type="Rhea" id="RHEA:15613"/>
        <dbReference type="ChEBI" id="CHEBI:15378"/>
        <dbReference type="ChEBI" id="CHEBI:57540"/>
        <dbReference type="ChEBI" id="CHEBI:57945"/>
        <dbReference type="ChEBI" id="CHEBI:58351"/>
        <dbReference type="ChEBI" id="CHEBI:58827"/>
        <dbReference type="EC" id="1.3.1.76"/>
    </reaction>
</comment>
<feature type="active site" description="Proton donor" evidence="14">
    <location>
        <position position="272"/>
    </location>
</feature>
<dbReference type="InterPro" id="IPR037115">
    <property type="entry name" value="Sirohaem_synt_dimer_dom_sf"/>
</dbReference>
<dbReference type="Proteomes" id="UP000683291">
    <property type="component" value="Chromosome 1"/>
</dbReference>
<protein>
    <submittedName>
        <fullName evidence="18">Uroporphyrinogen-III C-methyltransferase</fullName>
        <ecNumber evidence="18">2.1.1.107</ecNumber>
    </submittedName>
</protein>
<dbReference type="SUPFAM" id="SSF75615">
    <property type="entry name" value="Siroheme synthase middle domains-like"/>
    <property type="match status" value="1"/>
</dbReference>
<comment type="pathway">
    <text evidence="12">Porphyrin-containing compound metabolism; siroheme biosynthesis; precorrin-2 from uroporphyrinogen III: step 1/1.</text>
</comment>
<dbReference type="GO" id="GO:0009236">
    <property type="term" value="P:cobalamin biosynthetic process"/>
    <property type="evidence" value="ECO:0007669"/>
    <property type="project" value="UniProtKB-KW"/>
</dbReference>
<organism evidence="18 19">
    <name type="scientific">Sulfitobacter albidus</name>
    <dbReference type="NCBI Taxonomy" id="2829501"/>
    <lineage>
        <taxon>Bacteria</taxon>
        <taxon>Pseudomonadati</taxon>
        <taxon>Pseudomonadota</taxon>
        <taxon>Alphaproteobacteria</taxon>
        <taxon>Rhodobacterales</taxon>
        <taxon>Roseobacteraceae</taxon>
        <taxon>Sulfitobacter</taxon>
    </lineage>
</organism>
<dbReference type="AlphaFoldDB" id="A0A975JFM2"/>
<dbReference type="NCBIfam" id="TIGR01470">
    <property type="entry name" value="cysG_Nterm"/>
    <property type="match status" value="1"/>
</dbReference>
<dbReference type="GO" id="GO:0043115">
    <property type="term" value="F:precorrin-2 dehydrogenase activity"/>
    <property type="evidence" value="ECO:0007669"/>
    <property type="project" value="UniProtKB-EC"/>
</dbReference>
<dbReference type="GO" id="GO:0032259">
    <property type="term" value="P:methylation"/>
    <property type="evidence" value="ECO:0007669"/>
    <property type="project" value="UniProtKB-KW"/>
</dbReference>
<dbReference type="Pfam" id="PF00590">
    <property type="entry name" value="TP_methylase"/>
    <property type="match status" value="1"/>
</dbReference>
<keyword evidence="6" id="KW-0949">S-adenosyl-L-methionine</keyword>
<accession>A0A975JFM2</accession>
<dbReference type="GO" id="GO:0004851">
    <property type="term" value="F:uroporphyrin-III C-methyltransferase activity"/>
    <property type="evidence" value="ECO:0007669"/>
    <property type="project" value="UniProtKB-EC"/>
</dbReference>
<dbReference type="GO" id="GO:0019354">
    <property type="term" value="P:siroheme biosynthetic process"/>
    <property type="evidence" value="ECO:0007669"/>
    <property type="project" value="InterPro"/>
</dbReference>
<evidence type="ECO:0000259" key="17">
    <source>
        <dbReference type="Pfam" id="PF10414"/>
    </source>
</evidence>
<keyword evidence="3" id="KW-0169">Cobalamin biosynthesis</keyword>
<dbReference type="InterPro" id="IPR014777">
    <property type="entry name" value="4pyrrole_Mease_sub1"/>
</dbReference>
<evidence type="ECO:0000256" key="8">
    <source>
        <dbReference type="ARBA" id="ARBA00023027"/>
    </source>
</evidence>
<evidence type="ECO:0000256" key="15">
    <source>
        <dbReference type="RuleBase" id="RU003960"/>
    </source>
</evidence>
<evidence type="ECO:0000259" key="16">
    <source>
        <dbReference type="Pfam" id="PF00590"/>
    </source>
</evidence>
<dbReference type="InterPro" id="IPR035996">
    <property type="entry name" value="4pyrrol_Methylase_sf"/>
</dbReference>
<dbReference type="EC" id="2.1.1.107" evidence="18"/>
<dbReference type="PANTHER" id="PTHR45790">
    <property type="entry name" value="SIROHEME SYNTHASE-RELATED"/>
    <property type="match status" value="1"/>
</dbReference>
<evidence type="ECO:0000256" key="2">
    <source>
        <dbReference type="ARBA" id="ARBA00005879"/>
    </source>
</evidence>
<keyword evidence="9" id="KW-0456">Lyase</keyword>
<evidence type="ECO:0000256" key="1">
    <source>
        <dbReference type="ARBA" id="ARBA00005010"/>
    </source>
</evidence>
<evidence type="ECO:0000256" key="10">
    <source>
        <dbReference type="ARBA" id="ARBA00023244"/>
    </source>
</evidence>
<evidence type="ECO:0000313" key="18">
    <source>
        <dbReference type="EMBL" id="QUJ77321.1"/>
    </source>
</evidence>
<dbReference type="Pfam" id="PF10414">
    <property type="entry name" value="CysG_dimeriser"/>
    <property type="match status" value="1"/>
</dbReference>
<evidence type="ECO:0000256" key="12">
    <source>
        <dbReference type="ARBA" id="ARBA00025705"/>
    </source>
</evidence>
<dbReference type="PANTHER" id="PTHR45790:SF3">
    <property type="entry name" value="S-ADENOSYL-L-METHIONINE-DEPENDENT UROPORPHYRINOGEN III METHYLTRANSFERASE, CHLOROPLASTIC"/>
    <property type="match status" value="1"/>
</dbReference>
<evidence type="ECO:0000256" key="13">
    <source>
        <dbReference type="ARBA" id="ARBA00047561"/>
    </source>
</evidence>
<dbReference type="PROSITE" id="PS00840">
    <property type="entry name" value="SUMT_2"/>
    <property type="match status" value="1"/>
</dbReference>
<dbReference type="Gene3D" id="3.30.160.110">
    <property type="entry name" value="Siroheme synthase, domain 2"/>
    <property type="match status" value="1"/>
</dbReference>
<reference evidence="18" key="1">
    <citation type="submission" date="2021-04" db="EMBL/GenBank/DDBJ databases">
        <title>Complete genome sequence for Sulfitobacter sp. strain JK7-1.</title>
        <authorList>
            <person name="Park S.-J."/>
        </authorList>
    </citation>
    <scope>NUCLEOTIDE SEQUENCE</scope>
    <source>
        <strain evidence="18">JK7-1</strain>
    </source>
</reference>
<dbReference type="InterPro" id="IPR000878">
    <property type="entry name" value="4pyrrol_Mease"/>
</dbReference>
<dbReference type="KEGG" id="sual:KDD17_04780"/>
<evidence type="ECO:0000256" key="5">
    <source>
        <dbReference type="ARBA" id="ARBA00022679"/>
    </source>
</evidence>
<name>A0A975JFM2_9RHOB</name>
<keyword evidence="5 15" id="KW-0808">Transferase</keyword>
<dbReference type="CDD" id="cd11642">
    <property type="entry name" value="SUMT"/>
    <property type="match status" value="1"/>
</dbReference>
<dbReference type="InterPro" id="IPR050161">
    <property type="entry name" value="Siro_Cobalamin_biosynth"/>
</dbReference>
<keyword evidence="10" id="KW-0627">Porphyrin biosynthesis</keyword>
<dbReference type="InterPro" id="IPR006366">
    <property type="entry name" value="CobA/CysG_C"/>
</dbReference>
<dbReference type="Pfam" id="PF13241">
    <property type="entry name" value="NAD_binding_7"/>
    <property type="match status" value="1"/>
</dbReference>
<comment type="similarity">
    <text evidence="2 15">Belongs to the precorrin methyltransferase family.</text>
</comment>
<dbReference type="InterPro" id="IPR003043">
    <property type="entry name" value="Uropor_MeTrfase_CS"/>
</dbReference>
<dbReference type="NCBIfam" id="NF004790">
    <property type="entry name" value="PRK06136.1"/>
    <property type="match status" value="1"/>
</dbReference>
<dbReference type="Gene3D" id="3.40.50.720">
    <property type="entry name" value="NAD(P)-binding Rossmann-like Domain"/>
    <property type="match status" value="1"/>
</dbReference>
<dbReference type="NCBIfam" id="NF007922">
    <property type="entry name" value="PRK10637.1"/>
    <property type="match status" value="1"/>
</dbReference>
<evidence type="ECO:0000256" key="3">
    <source>
        <dbReference type="ARBA" id="ARBA00022573"/>
    </source>
</evidence>
<feature type="domain" description="Sirohaem synthase dimerisation" evidence="17">
    <location>
        <begin position="150"/>
        <end position="206"/>
    </location>
</feature>
<dbReference type="Gene3D" id="3.30.950.10">
    <property type="entry name" value="Methyltransferase, Cobalt-precorrin-4 Transmethylase, Domain 2"/>
    <property type="match status" value="1"/>
</dbReference>
<dbReference type="NCBIfam" id="TIGR01469">
    <property type="entry name" value="cobA_cysG_Cterm"/>
    <property type="match status" value="1"/>
</dbReference>
<keyword evidence="11" id="KW-0511">Multifunctional enzyme</keyword>
<evidence type="ECO:0000256" key="6">
    <source>
        <dbReference type="ARBA" id="ARBA00022691"/>
    </source>
</evidence>
<dbReference type="InterPro" id="IPR006367">
    <property type="entry name" value="Sirohaem_synthase_N"/>
</dbReference>
<dbReference type="InterPro" id="IPR014776">
    <property type="entry name" value="4pyrrole_Mease_sub2"/>
</dbReference>
<proteinExistence type="inferred from homology"/>
<dbReference type="EMBL" id="CP073581">
    <property type="protein sequence ID" value="QUJ77321.1"/>
    <property type="molecule type" value="Genomic_DNA"/>
</dbReference>
<dbReference type="FunFam" id="3.40.1010.10:FF:000001">
    <property type="entry name" value="Siroheme synthase"/>
    <property type="match status" value="1"/>
</dbReference>
<dbReference type="SUPFAM" id="SSF53790">
    <property type="entry name" value="Tetrapyrrole methylase"/>
    <property type="match status" value="1"/>
</dbReference>
<dbReference type="SUPFAM" id="SSF51735">
    <property type="entry name" value="NAD(P)-binding Rossmann-fold domains"/>
    <property type="match status" value="1"/>
</dbReference>
<evidence type="ECO:0000256" key="14">
    <source>
        <dbReference type="PIRSR" id="PIRSR036426-1"/>
    </source>
</evidence>
<evidence type="ECO:0000256" key="7">
    <source>
        <dbReference type="ARBA" id="ARBA00023002"/>
    </source>
</evidence>
<sequence>MKSFPMFIKTTNRRVVIAGGGEQAAQKARLMLKTDAQIVLLADRLEDELQGLVEAHRATQMKGPISASSFEGAAMVFIGTGCPGIDASLHAIAKAASVPVNVVDQPDLCDITTPSLVDREPVVVAIGTEGTAPVLARGIKTQIEQLLDPSLGSFAALAGRMRSAVAQKVPRAQRRAFWGWAFREAPWQAHKRGAEREAATLLKEAISNGGAVEAEATGSISLVGAGPGARDLLTLRAVERLQEADIIFYDRLVDPEVLELARRDAERVFVGKVVGASAWPQERICAVIVAAVKQGKRVVRLKSGDPMLFGRATEELDAARAAGIPIEVVPGITAASAAAAALQRPLTSRGETDTVVFSTGQTQPGADTPDWHSRAVPGTTLAFYMAIGKSAEIAAQLIARGLPASTKVTVAANVSKPSQSFVETCLGALDRDLKKHQINGCSILLVTCPRSAPMQSADKREGAFRSTDFAAQARRADAEQRSFRLSEHFRRVL</sequence>
<keyword evidence="8" id="KW-0520">NAD</keyword>
<dbReference type="InterPro" id="IPR012409">
    <property type="entry name" value="Sirohaem_synth"/>
</dbReference>
<keyword evidence="4 15" id="KW-0489">Methyltransferase</keyword>
<dbReference type="InterPro" id="IPR019478">
    <property type="entry name" value="Sirohaem_synthase_dimer_dom"/>
</dbReference>